<gene>
    <name evidence="1" type="ORF">R1flu_015984</name>
</gene>
<dbReference type="AlphaFoldDB" id="A0ABD1YL19"/>
<sequence>MSRSRSGNATEIECHSPVIRSRVIGMPMILNTASAFGSNSEGDRSGEPLIYNMQGNYSCYLFLISPKG</sequence>
<accession>A0ABD1YL19</accession>
<protein>
    <submittedName>
        <fullName evidence="1">Uncharacterized protein</fullName>
    </submittedName>
</protein>
<reference evidence="1 2" key="1">
    <citation type="submission" date="2024-09" db="EMBL/GenBank/DDBJ databases">
        <title>Chromosome-scale assembly of Riccia fluitans.</title>
        <authorList>
            <person name="Paukszto L."/>
            <person name="Sawicki J."/>
            <person name="Karawczyk K."/>
            <person name="Piernik-Szablinska J."/>
            <person name="Szczecinska M."/>
            <person name="Mazdziarz M."/>
        </authorList>
    </citation>
    <scope>NUCLEOTIDE SEQUENCE [LARGE SCALE GENOMIC DNA]</scope>
    <source>
        <strain evidence="1">Rf_01</strain>
        <tissue evidence="1">Aerial parts of the thallus</tissue>
    </source>
</reference>
<proteinExistence type="predicted"/>
<keyword evidence="2" id="KW-1185">Reference proteome</keyword>
<dbReference type="EMBL" id="JBHFFA010000004">
    <property type="protein sequence ID" value="KAL2631298.1"/>
    <property type="molecule type" value="Genomic_DNA"/>
</dbReference>
<name>A0ABD1YL19_9MARC</name>
<organism evidence="1 2">
    <name type="scientific">Riccia fluitans</name>
    <dbReference type="NCBI Taxonomy" id="41844"/>
    <lineage>
        <taxon>Eukaryota</taxon>
        <taxon>Viridiplantae</taxon>
        <taxon>Streptophyta</taxon>
        <taxon>Embryophyta</taxon>
        <taxon>Marchantiophyta</taxon>
        <taxon>Marchantiopsida</taxon>
        <taxon>Marchantiidae</taxon>
        <taxon>Marchantiales</taxon>
        <taxon>Ricciaceae</taxon>
        <taxon>Riccia</taxon>
    </lineage>
</organism>
<evidence type="ECO:0000313" key="2">
    <source>
        <dbReference type="Proteomes" id="UP001605036"/>
    </source>
</evidence>
<comment type="caution">
    <text evidence="1">The sequence shown here is derived from an EMBL/GenBank/DDBJ whole genome shotgun (WGS) entry which is preliminary data.</text>
</comment>
<dbReference type="Proteomes" id="UP001605036">
    <property type="component" value="Unassembled WGS sequence"/>
</dbReference>
<evidence type="ECO:0000313" key="1">
    <source>
        <dbReference type="EMBL" id="KAL2631298.1"/>
    </source>
</evidence>